<proteinExistence type="predicted"/>
<feature type="compositionally biased region" description="Acidic residues" evidence="1">
    <location>
        <begin position="32"/>
        <end position="45"/>
    </location>
</feature>
<reference evidence="3" key="1">
    <citation type="submission" date="2020-06" db="EMBL/GenBank/DDBJ databases">
        <authorList>
            <person name="Li T."/>
            <person name="Hu X."/>
            <person name="Zhang T."/>
            <person name="Song X."/>
            <person name="Zhang H."/>
            <person name="Dai N."/>
            <person name="Sheng W."/>
            <person name="Hou X."/>
            <person name="Wei L."/>
        </authorList>
    </citation>
    <scope>NUCLEOTIDE SEQUENCE</scope>
    <source>
        <strain evidence="3">G01</strain>
        <tissue evidence="3">Leaf</tissue>
    </source>
</reference>
<dbReference type="InterPro" id="IPR043502">
    <property type="entry name" value="DNA/RNA_pol_sf"/>
</dbReference>
<dbReference type="InterPro" id="IPR036691">
    <property type="entry name" value="Endo/exonu/phosph_ase_sf"/>
</dbReference>
<dbReference type="SUPFAM" id="SSF56672">
    <property type="entry name" value="DNA/RNA polymerases"/>
    <property type="match status" value="1"/>
</dbReference>
<feature type="compositionally biased region" description="Polar residues" evidence="1">
    <location>
        <begin position="456"/>
        <end position="490"/>
    </location>
</feature>
<gene>
    <name evidence="3" type="ORF">Sangu_3220300</name>
</gene>
<name>A0AAW2JL96_9LAMI</name>
<dbReference type="CDD" id="cd01650">
    <property type="entry name" value="RT_nLTR_like"/>
    <property type="match status" value="1"/>
</dbReference>
<dbReference type="Pfam" id="PF00078">
    <property type="entry name" value="RVT_1"/>
    <property type="match status" value="1"/>
</dbReference>
<feature type="compositionally biased region" description="Basic and acidic residues" evidence="1">
    <location>
        <begin position="12"/>
        <end position="31"/>
    </location>
</feature>
<feature type="region of interest" description="Disordered" evidence="1">
    <location>
        <begin position="1"/>
        <end position="56"/>
    </location>
</feature>
<sequence length="1171" mass="131225">MSNSLCPLSHNTHTDATHTTHTERSAVHAENPDGDNNEPEAEILGEDSHGLEGKESPEAFDFNGFFELANRVLNGDSEAMASLNSLKDRWEQKFKTSKNPALKSSPIESHGCSSSSQSGLAISSPQEKEPQDSLCSQFSDIPTQLLEDFSQDSRQEVPSRNFHETVPLEASIPQNPPVAAGDLAGSQLLGSQDEDIHVQDCTPVLDSTPPKNTQDGLLNPSNIYIGNVKLQAEYVDTIAGAFLQSSRKTLHFVPPTRQNGEIIIRPTKEVVDNGSKKWRSTAVGRMAMEDVIEGGPWLFQGQPIVLQPWEQGMSLRRQKHTQIPVWIRLKHLPMEYWTDEGLSTVASGVGTPLYTDGITKDCSRLDFARVCVMLDFNSTLPKHLVVISPVLRNGKEDPKRIDVEYEWLPQRCKSCCSLGHGPANCPANVKKNVAPPLTIFVQKQPPKLDPKQPEQSVQSMENNRPESNSGLESARTEQSTKIPQLSTGISGPSGLNKGKDIVLHNSYSALAVEEAAETRVSQANVQRTRRTLLNNWAWFEDYSGPAGRIWLAWDSLEVGIEILEVGSQFIHCRAANKRMHTRCLITVLYGDYDIIPRRELWNALRNLSAGIQDEPWLILGDFNAVMDDSEVCGQAADTSASMAEFRSCVRDTGLVPLPFTGCPFTWHNCSEGPRSLWKRLDRMLVNGAWLDVWPGSSYVSALPSTSDHSPLILTGTNRVAENAIFRFDNYLAHLPGFLGSVDNIWKHHIPGTAMYEIVCKIKLLKAEFRSQKKRTGELSMNVRKAKDFLDKAQTLFSTYKEDIYLTLVKCCRRVYAVAVKLEISMLQQRAKLRWLKDGDQNSKVFFRKINLTRAKQRVFQITQASGETLTNQHEVIQEFISYFQTLIGSSNHPRTVDLGFLQHEIRRITPAEASFIVTTVTAAEVREALFDIDVESAPGPDGFGSAFYRAAWPVVGQSMFEAVGEFFRTGKLLKQINTTLLTLIPKVNMPTYVSDYRPISCCNVLYKVITKIIVKRIQRVLPLLINYSQNAFVPGRSISDNILLAQELLAGYNQMRLPERCTLKVDIQKAYDSVEWDFLLEVLKLFNFPTHFINLIEQCVTTASFSVSLNGAIHGFFKGGRGLRQGDPMSPYLFVLVMEVGSALLRYRVRNATQFQYHWNAKNRTSKLRLC</sequence>
<dbReference type="InterPro" id="IPR005135">
    <property type="entry name" value="Endo/exonuclease/phosphatase"/>
</dbReference>
<feature type="region of interest" description="Disordered" evidence="1">
    <location>
        <begin position="97"/>
        <end position="135"/>
    </location>
</feature>
<dbReference type="Gene3D" id="3.60.10.10">
    <property type="entry name" value="Endonuclease/exonuclease/phosphatase"/>
    <property type="match status" value="1"/>
</dbReference>
<feature type="compositionally biased region" description="Low complexity" evidence="1">
    <location>
        <begin position="109"/>
        <end position="124"/>
    </location>
</feature>
<dbReference type="AlphaFoldDB" id="A0AAW2JL96"/>
<comment type="caution">
    <text evidence="3">The sequence shown here is derived from an EMBL/GenBank/DDBJ whole genome shotgun (WGS) entry which is preliminary data.</text>
</comment>
<dbReference type="Pfam" id="PF03372">
    <property type="entry name" value="Exo_endo_phos"/>
    <property type="match status" value="1"/>
</dbReference>
<dbReference type="GO" id="GO:0003824">
    <property type="term" value="F:catalytic activity"/>
    <property type="evidence" value="ECO:0007669"/>
    <property type="project" value="InterPro"/>
</dbReference>
<dbReference type="PANTHER" id="PTHR46890">
    <property type="entry name" value="NON-LTR RETROLELEMENT REVERSE TRANSCRIPTASE-LIKE PROTEIN-RELATED"/>
    <property type="match status" value="1"/>
</dbReference>
<dbReference type="PROSITE" id="PS50878">
    <property type="entry name" value="RT_POL"/>
    <property type="match status" value="1"/>
</dbReference>
<accession>A0AAW2JL96</accession>
<dbReference type="EMBL" id="JACGWK010000859">
    <property type="protein sequence ID" value="KAL0294385.1"/>
    <property type="molecule type" value="Genomic_DNA"/>
</dbReference>
<dbReference type="SUPFAM" id="SSF56219">
    <property type="entry name" value="DNase I-like"/>
    <property type="match status" value="1"/>
</dbReference>
<evidence type="ECO:0000313" key="3">
    <source>
        <dbReference type="EMBL" id="KAL0294385.1"/>
    </source>
</evidence>
<feature type="compositionally biased region" description="Basic and acidic residues" evidence="1">
    <location>
        <begin position="46"/>
        <end position="56"/>
    </location>
</feature>
<dbReference type="InterPro" id="IPR000477">
    <property type="entry name" value="RT_dom"/>
</dbReference>
<dbReference type="PANTHER" id="PTHR46890:SF48">
    <property type="entry name" value="RNA-DIRECTED DNA POLYMERASE"/>
    <property type="match status" value="1"/>
</dbReference>
<feature type="domain" description="Reverse transcriptase" evidence="2">
    <location>
        <begin position="965"/>
        <end position="1171"/>
    </location>
</feature>
<feature type="region of interest" description="Disordered" evidence="1">
    <location>
        <begin position="442"/>
        <end position="493"/>
    </location>
</feature>
<dbReference type="InterPro" id="IPR052343">
    <property type="entry name" value="Retrotransposon-Effector_Assoc"/>
</dbReference>
<protein>
    <recommendedName>
        <fullName evidence="2">Reverse transcriptase domain-containing protein</fullName>
    </recommendedName>
</protein>
<reference evidence="3" key="2">
    <citation type="journal article" date="2024" name="Plant">
        <title>Genomic evolution and insights into agronomic trait innovations of Sesamum species.</title>
        <authorList>
            <person name="Miao H."/>
            <person name="Wang L."/>
            <person name="Qu L."/>
            <person name="Liu H."/>
            <person name="Sun Y."/>
            <person name="Le M."/>
            <person name="Wang Q."/>
            <person name="Wei S."/>
            <person name="Zheng Y."/>
            <person name="Lin W."/>
            <person name="Duan Y."/>
            <person name="Cao H."/>
            <person name="Xiong S."/>
            <person name="Wang X."/>
            <person name="Wei L."/>
            <person name="Li C."/>
            <person name="Ma Q."/>
            <person name="Ju M."/>
            <person name="Zhao R."/>
            <person name="Li G."/>
            <person name="Mu C."/>
            <person name="Tian Q."/>
            <person name="Mei H."/>
            <person name="Zhang T."/>
            <person name="Gao T."/>
            <person name="Zhang H."/>
        </authorList>
    </citation>
    <scope>NUCLEOTIDE SEQUENCE</scope>
    <source>
        <strain evidence="3">G01</strain>
    </source>
</reference>
<evidence type="ECO:0000259" key="2">
    <source>
        <dbReference type="PROSITE" id="PS50878"/>
    </source>
</evidence>
<evidence type="ECO:0000256" key="1">
    <source>
        <dbReference type="SAM" id="MobiDB-lite"/>
    </source>
</evidence>
<organism evidence="3">
    <name type="scientific">Sesamum angustifolium</name>
    <dbReference type="NCBI Taxonomy" id="2727405"/>
    <lineage>
        <taxon>Eukaryota</taxon>
        <taxon>Viridiplantae</taxon>
        <taxon>Streptophyta</taxon>
        <taxon>Embryophyta</taxon>
        <taxon>Tracheophyta</taxon>
        <taxon>Spermatophyta</taxon>
        <taxon>Magnoliopsida</taxon>
        <taxon>eudicotyledons</taxon>
        <taxon>Gunneridae</taxon>
        <taxon>Pentapetalae</taxon>
        <taxon>asterids</taxon>
        <taxon>lamiids</taxon>
        <taxon>Lamiales</taxon>
        <taxon>Pedaliaceae</taxon>
        <taxon>Sesamum</taxon>
    </lineage>
</organism>